<evidence type="ECO:0000313" key="5">
    <source>
        <dbReference type="Proteomes" id="UP000681967"/>
    </source>
</evidence>
<feature type="region of interest" description="Disordered" evidence="1">
    <location>
        <begin position="1"/>
        <end position="62"/>
    </location>
</feature>
<evidence type="ECO:0000313" key="3">
    <source>
        <dbReference type="EMBL" id="CAF4798995.1"/>
    </source>
</evidence>
<evidence type="ECO:0000256" key="1">
    <source>
        <dbReference type="SAM" id="MobiDB-lite"/>
    </source>
</evidence>
<proteinExistence type="predicted"/>
<dbReference type="Proteomes" id="UP000681720">
    <property type="component" value="Unassembled WGS sequence"/>
</dbReference>
<dbReference type="EMBL" id="CAJOBH010139739">
    <property type="protein sequence ID" value="CAF4798995.1"/>
    <property type="molecule type" value="Genomic_DNA"/>
</dbReference>
<organism evidence="4 5">
    <name type="scientific">Rotaria magnacalcarata</name>
    <dbReference type="NCBI Taxonomy" id="392030"/>
    <lineage>
        <taxon>Eukaryota</taxon>
        <taxon>Metazoa</taxon>
        <taxon>Spiralia</taxon>
        <taxon>Gnathifera</taxon>
        <taxon>Rotifera</taxon>
        <taxon>Eurotatoria</taxon>
        <taxon>Bdelloidea</taxon>
        <taxon>Philodinida</taxon>
        <taxon>Philodinidae</taxon>
        <taxon>Rotaria</taxon>
    </lineage>
</organism>
<reference evidence="4" key="1">
    <citation type="submission" date="2021-02" db="EMBL/GenBank/DDBJ databases">
        <authorList>
            <person name="Nowell W R."/>
        </authorList>
    </citation>
    <scope>NUCLEOTIDE SEQUENCE</scope>
</reference>
<dbReference type="AlphaFoldDB" id="A0A8S3BDI2"/>
<evidence type="ECO:0000313" key="4">
    <source>
        <dbReference type="EMBL" id="CAF4820864.1"/>
    </source>
</evidence>
<dbReference type="EMBL" id="CAJOBH010144683">
    <property type="protein sequence ID" value="CAF4820864.1"/>
    <property type="molecule type" value="Genomic_DNA"/>
</dbReference>
<accession>A0A8S3BDI2</accession>
<name>A0A8S3BDI2_9BILA</name>
<protein>
    <submittedName>
        <fullName evidence="4">Uncharacterized protein</fullName>
    </submittedName>
</protein>
<dbReference type="Proteomes" id="UP000681967">
    <property type="component" value="Unassembled WGS sequence"/>
</dbReference>
<dbReference type="EMBL" id="CAJOBJ010105047">
    <property type="protein sequence ID" value="CAF4605137.1"/>
    <property type="molecule type" value="Genomic_DNA"/>
</dbReference>
<sequence length="76" mass="8706">MDESEIPAAAAVDDDEEEEEKPATSTLKRRHESDDDDEDEQKSTEKIQSMQISQPPMDEATAKLHEKYEIVEERLS</sequence>
<gene>
    <name evidence="3" type="ORF">BYL167_LOCUS48056</name>
    <name evidence="4" type="ORF">BYL167_LOCUS48991</name>
    <name evidence="2" type="ORF">GIL414_LOCUS39100</name>
</gene>
<evidence type="ECO:0000313" key="2">
    <source>
        <dbReference type="EMBL" id="CAF4605137.1"/>
    </source>
</evidence>
<comment type="caution">
    <text evidence="4">The sequence shown here is derived from an EMBL/GenBank/DDBJ whole genome shotgun (WGS) entry which is preliminary data.</text>
</comment>
<feature type="non-terminal residue" evidence="4">
    <location>
        <position position="76"/>
    </location>
</feature>